<dbReference type="Proteomes" id="UP000801492">
    <property type="component" value="Unassembled WGS sequence"/>
</dbReference>
<dbReference type="PANTHER" id="PTHR46060:SF1">
    <property type="entry name" value="MARINER MOS1 TRANSPOSASE-LIKE PROTEIN"/>
    <property type="match status" value="1"/>
</dbReference>
<dbReference type="Pfam" id="PF17906">
    <property type="entry name" value="HTH_48"/>
    <property type="match status" value="1"/>
</dbReference>
<proteinExistence type="predicted"/>
<evidence type="ECO:0000259" key="1">
    <source>
        <dbReference type="Pfam" id="PF17906"/>
    </source>
</evidence>
<dbReference type="EMBL" id="VTPC01091134">
    <property type="protein sequence ID" value="KAF2879594.1"/>
    <property type="molecule type" value="Genomic_DNA"/>
</dbReference>
<dbReference type="Pfam" id="PF13412">
    <property type="entry name" value="HTH_24"/>
    <property type="match status" value="1"/>
</dbReference>
<protein>
    <recommendedName>
        <fullName evidence="1">Mos1 transposase HTH domain-containing protein</fullName>
    </recommendedName>
</protein>
<gene>
    <name evidence="2" type="ORF">ILUMI_26576</name>
</gene>
<dbReference type="AlphaFoldDB" id="A0A8K0C488"/>
<dbReference type="PANTHER" id="PTHR46060">
    <property type="entry name" value="MARINER MOS1 TRANSPOSASE-LIKE PROTEIN"/>
    <property type="match status" value="1"/>
</dbReference>
<feature type="domain" description="Mos1 transposase HTH" evidence="1">
    <location>
        <begin position="3"/>
        <end position="27"/>
    </location>
</feature>
<dbReference type="InterPro" id="IPR041426">
    <property type="entry name" value="Mos1_HTH"/>
</dbReference>
<keyword evidence="3" id="KW-1185">Reference proteome</keyword>
<reference evidence="2" key="1">
    <citation type="submission" date="2019-08" db="EMBL/GenBank/DDBJ databases">
        <title>The genome of the North American firefly Photinus pyralis.</title>
        <authorList>
            <consortium name="Photinus pyralis genome working group"/>
            <person name="Fallon T.R."/>
            <person name="Sander Lower S.E."/>
            <person name="Weng J.-K."/>
        </authorList>
    </citation>
    <scope>NUCLEOTIDE SEQUENCE</scope>
    <source>
        <strain evidence="2">TRF0915ILg1</strain>
        <tissue evidence="2">Whole body</tissue>
    </source>
</reference>
<dbReference type="OrthoDB" id="6737600at2759"/>
<dbReference type="InterPro" id="IPR052709">
    <property type="entry name" value="Transposase-MT_Hybrid"/>
</dbReference>
<name>A0A8K0C488_IGNLU</name>
<feature type="non-terminal residue" evidence="2">
    <location>
        <position position="107"/>
    </location>
</feature>
<evidence type="ECO:0000313" key="2">
    <source>
        <dbReference type="EMBL" id="KAF2879594.1"/>
    </source>
</evidence>
<evidence type="ECO:0000313" key="3">
    <source>
        <dbReference type="Proteomes" id="UP000801492"/>
    </source>
</evidence>
<organism evidence="2 3">
    <name type="scientific">Ignelater luminosus</name>
    <name type="common">Cucubano</name>
    <name type="synonym">Pyrophorus luminosus</name>
    <dbReference type="NCBI Taxonomy" id="2038154"/>
    <lineage>
        <taxon>Eukaryota</taxon>
        <taxon>Metazoa</taxon>
        <taxon>Ecdysozoa</taxon>
        <taxon>Arthropoda</taxon>
        <taxon>Hexapoda</taxon>
        <taxon>Insecta</taxon>
        <taxon>Pterygota</taxon>
        <taxon>Neoptera</taxon>
        <taxon>Endopterygota</taxon>
        <taxon>Coleoptera</taxon>
        <taxon>Polyphaga</taxon>
        <taxon>Elateriformia</taxon>
        <taxon>Elateroidea</taxon>
        <taxon>Elateridae</taxon>
        <taxon>Agrypninae</taxon>
        <taxon>Pyrophorini</taxon>
        <taxon>Ignelater</taxon>
    </lineage>
</organism>
<comment type="caution">
    <text evidence="2">The sequence shown here is derived from an EMBL/GenBank/DDBJ whole genome shotgun (WGS) entry which is preliminary data.</text>
</comment>
<accession>A0A8K0C488</accession>
<sequence length="107" mass="12363">MLKEVYGDDVVTLKTVYKYYERFESGNVSVEEEQRSSTSKTDENVQKIAKMVHANRRLTIRELADELNISYGSVQSILTDNLQTRRVSAKFVPRFLTGEQKENRVSV</sequence>